<evidence type="ECO:0000256" key="3">
    <source>
        <dbReference type="ARBA" id="ARBA00022448"/>
    </source>
</evidence>
<dbReference type="InterPro" id="IPR001494">
    <property type="entry name" value="Importin-beta_N"/>
</dbReference>
<dbReference type="PANTHER" id="PTHR10997">
    <property type="entry name" value="IMPORTIN-7, 8, 11"/>
    <property type="match status" value="1"/>
</dbReference>
<dbReference type="PANTHER" id="PTHR10997:SF9">
    <property type="entry name" value="IMPORTIN-9"/>
    <property type="match status" value="1"/>
</dbReference>
<dbReference type="InterPro" id="IPR056840">
    <property type="entry name" value="HEAT_IPO9_central"/>
</dbReference>
<feature type="compositionally biased region" description="Acidic residues" evidence="6">
    <location>
        <begin position="997"/>
        <end position="1006"/>
    </location>
</feature>
<dbReference type="GO" id="GO:0006606">
    <property type="term" value="P:protein import into nucleus"/>
    <property type="evidence" value="ECO:0007669"/>
    <property type="project" value="TreeGrafter"/>
</dbReference>
<evidence type="ECO:0000256" key="4">
    <source>
        <dbReference type="ARBA" id="ARBA00022927"/>
    </source>
</evidence>
<dbReference type="SUPFAM" id="SSF48371">
    <property type="entry name" value="ARM repeat"/>
    <property type="match status" value="1"/>
</dbReference>
<dbReference type="Pfam" id="PF25758">
    <property type="entry name" value="TPR_IPO11"/>
    <property type="match status" value="1"/>
</dbReference>
<keyword evidence="4" id="KW-0653">Protein transport</keyword>
<dbReference type="InterPro" id="IPR016024">
    <property type="entry name" value="ARM-type_fold"/>
</dbReference>
<gene>
    <name evidence="8" type="ORF">Bathy04g01020</name>
</gene>
<sequence>MSDGGGDALAQQQQQQQQQLIQLLTACVSPDEHARKDAERMVQSSGAVFGFGDLLCRTAFGLDDVVDGHHHLNIPMDIRQLAALLLKKYVRERWQVGEHFFIEGEPMTSVEEKMAIRGKICAGLRMKDSKMRTACALVIAQIATHDWPEEWEGLLGELLVPIREKRDVDHVNGALRCMSMLCGDLEERQLPKLVPELFPDLFGLLQASDDGLNGIDKDQMTMVKCRALDVTRGCYSNLGMIGDDQIRFQIKEAAKPFLESNFVAYGNIFEFRSDVFETTGGCTLTLSALKAMQATVQYFGKEITGGQVVSEQTFGGCVERFFHVFEKAANRYVQCRGVEVDALDDCEDDMGDKVSNAAVVTQCMELAMTMIESTKIAKSCIQPRLKSLVSIAVATSLTTDDQLETWEDDVNQFVADEEDDYQSVRATSGIFLATACAKFSKIFYVVFAEVVAELFSQSFEEQNNNDENWWRRREAALLAVGSVSDELVEQDKEARGKNMSPAFDCNAFLNEIIRSEFTATPTSSNPFLKGRALWTASRLAAAASAEGANAILDASVNALNDQSAQFPVKIGACRSLIAFVPMAIKSTQKSKKDEKEVGEQHQISAEDQVKVQKLLSRLGDVYQGLGHLLTDATEEALVLILEALLIVVNCDGDAALQWLSLLAPAIMRIWAENVRDPFLGATARDVIQALANQPKCNAELTQLLVPELARVFRTPEEQPEMLVEASLDILACLLKACVDENVARGAFVATFENVATLAKTSDDVGIVQNALDAMKAFLRAAKGEAILSWGGSDPSSVSRAYLDACATSLQPHCEEGAALFVAPLLGQMIRRLPSIIGPMIPEMCDAVCARLQTATRPMLIASLLCIFARLAHVDANALVTLLASREIQPSPENENSKTQLEFVLKKWCEGQPDVHGRFDVKLTSTALGLILATQHPTLIDGSIVLKGRPIEVELPPGTIRTRSRAKQTGPEQFTQVSAPSKIISLLADSLAEAKELEADEWEEDDGGGGLNGEEFDDDDENDDEDDDDEPTGWSGDIFEKIMLKGLLDGDFFDDEEADDKDDPIDDIELVPFLEEGFKRLQSTTGGLLDAVANDLTESQRVTLTKVFSSSSR</sequence>
<dbReference type="eggNOG" id="KOG2274">
    <property type="taxonomic scope" value="Eukaryota"/>
</dbReference>
<dbReference type="PROSITE" id="PS50166">
    <property type="entry name" value="IMPORTIN_B_NT"/>
    <property type="match status" value="1"/>
</dbReference>
<dbReference type="RefSeq" id="XP_007513842.1">
    <property type="nucleotide sequence ID" value="XM_007513780.1"/>
</dbReference>
<dbReference type="OrthoDB" id="431626at2759"/>
<feature type="region of interest" description="Disordered" evidence="6">
    <location>
        <begin position="997"/>
        <end position="1035"/>
    </location>
</feature>
<comment type="similarity">
    <text evidence="2">Belongs to the importin beta family.</text>
</comment>
<dbReference type="Pfam" id="PF25018">
    <property type="entry name" value="HEAT_IPO9_c"/>
    <property type="match status" value="1"/>
</dbReference>
<dbReference type="InterPro" id="IPR011989">
    <property type="entry name" value="ARM-like"/>
</dbReference>
<keyword evidence="3" id="KW-0813">Transport</keyword>
<protein>
    <recommendedName>
        <fullName evidence="7">Importin N-terminal domain-containing protein</fullName>
    </recommendedName>
</protein>
<dbReference type="GO" id="GO:0005829">
    <property type="term" value="C:cytosol"/>
    <property type="evidence" value="ECO:0007669"/>
    <property type="project" value="TreeGrafter"/>
</dbReference>
<feature type="region of interest" description="Disordered" evidence="6">
    <location>
        <begin position="955"/>
        <end position="974"/>
    </location>
</feature>
<dbReference type="STRING" id="41875.K8EE60"/>
<dbReference type="EMBL" id="FO082275">
    <property type="protein sequence ID" value="CCO16367.1"/>
    <property type="molecule type" value="Genomic_DNA"/>
</dbReference>
<feature type="compositionally biased region" description="Acidic residues" evidence="6">
    <location>
        <begin position="1013"/>
        <end position="1030"/>
    </location>
</feature>
<dbReference type="KEGG" id="bpg:Bathy04g01020"/>
<dbReference type="GO" id="GO:0031267">
    <property type="term" value="F:small GTPase binding"/>
    <property type="evidence" value="ECO:0007669"/>
    <property type="project" value="InterPro"/>
</dbReference>
<dbReference type="GO" id="GO:0005635">
    <property type="term" value="C:nuclear envelope"/>
    <property type="evidence" value="ECO:0007669"/>
    <property type="project" value="TreeGrafter"/>
</dbReference>
<evidence type="ECO:0000256" key="5">
    <source>
        <dbReference type="ARBA" id="ARBA00023242"/>
    </source>
</evidence>
<feature type="domain" description="Importin N-terminal" evidence="7">
    <location>
        <begin position="73"/>
        <end position="120"/>
    </location>
</feature>
<keyword evidence="5" id="KW-0539">Nucleus</keyword>
<evidence type="ECO:0000256" key="6">
    <source>
        <dbReference type="SAM" id="MobiDB-lite"/>
    </source>
</evidence>
<name>K8EE60_9CHLO</name>
<dbReference type="InterPro" id="IPR058669">
    <property type="entry name" value="TPR_IPO7/11-like"/>
</dbReference>
<reference evidence="8 9" key="1">
    <citation type="submission" date="2011-10" db="EMBL/GenBank/DDBJ databases">
        <authorList>
            <person name="Genoscope - CEA"/>
        </authorList>
    </citation>
    <scope>NUCLEOTIDE SEQUENCE [LARGE SCALE GENOMIC DNA]</scope>
    <source>
        <strain evidence="8 9">RCC 1105</strain>
    </source>
</reference>
<evidence type="ECO:0000256" key="2">
    <source>
        <dbReference type="ARBA" id="ARBA00007991"/>
    </source>
</evidence>
<accession>K8EE60</accession>
<organism evidence="8 9">
    <name type="scientific">Bathycoccus prasinos</name>
    <dbReference type="NCBI Taxonomy" id="41875"/>
    <lineage>
        <taxon>Eukaryota</taxon>
        <taxon>Viridiplantae</taxon>
        <taxon>Chlorophyta</taxon>
        <taxon>Mamiellophyceae</taxon>
        <taxon>Mamiellales</taxon>
        <taxon>Bathycoccaceae</taxon>
        <taxon>Bathycoccus</taxon>
    </lineage>
</organism>
<dbReference type="Proteomes" id="UP000198341">
    <property type="component" value="Chromosome 4"/>
</dbReference>
<evidence type="ECO:0000313" key="9">
    <source>
        <dbReference type="Proteomes" id="UP000198341"/>
    </source>
</evidence>
<comment type="subcellular location">
    <subcellularLocation>
        <location evidence="1">Nucleus</location>
    </subcellularLocation>
</comment>
<dbReference type="Gene3D" id="1.25.10.10">
    <property type="entry name" value="Leucine-rich Repeat Variant"/>
    <property type="match status" value="1"/>
</dbReference>
<proteinExistence type="inferred from homology"/>
<keyword evidence="9" id="KW-1185">Reference proteome</keyword>
<evidence type="ECO:0000313" key="8">
    <source>
        <dbReference type="EMBL" id="CCO16367.1"/>
    </source>
</evidence>
<evidence type="ECO:0000256" key="1">
    <source>
        <dbReference type="ARBA" id="ARBA00004123"/>
    </source>
</evidence>
<dbReference type="GeneID" id="19016127"/>
<evidence type="ECO:0000259" key="7">
    <source>
        <dbReference type="PROSITE" id="PS50166"/>
    </source>
</evidence>
<dbReference type="AlphaFoldDB" id="K8EE60"/>